<dbReference type="EMBL" id="MTSM01000111">
    <property type="protein sequence ID" value="OPX54018.1"/>
    <property type="molecule type" value="Genomic_DNA"/>
</dbReference>
<accession>A0A1V4T1J2</accession>
<name>A0A1V4T1J2_9GAMM</name>
<dbReference type="AlphaFoldDB" id="A0A1V4T1J2"/>
<proteinExistence type="predicted"/>
<gene>
    <name evidence="1" type="ORF">BTE48_16440</name>
</gene>
<protein>
    <submittedName>
        <fullName evidence="1">Uncharacterized protein</fullName>
    </submittedName>
</protein>
<organism evidence="1 2">
    <name type="scientific">Oceanospirillum multiglobuliferum</name>
    <dbReference type="NCBI Taxonomy" id="64969"/>
    <lineage>
        <taxon>Bacteria</taxon>
        <taxon>Pseudomonadati</taxon>
        <taxon>Pseudomonadota</taxon>
        <taxon>Gammaproteobacteria</taxon>
        <taxon>Oceanospirillales</taxon>
        <taxon>Oceanospirillaceae</taxon>
        <taxon>Oceanospirillum</taxon>
    </lineage>
</organism>
<evidence type="ECO:0000313" key="1">
    <source>
        <dbReference type="EMBL" id="OPX54018.1"/>
    </source>
</evidence>
<sequence length="83" mass="9154">MFGFTTNEKAEQKVNKKTGTQEVGLFLRGRTAAAWGDKKVVSAFGYSSLISRLLTLHLALCFLFNKTVGYINSVPLSLKTTHT</sequence>
<reference evidence="1 2" key="1">
    <citation type="submission" date="2017-01" db="EMBL/GenBank/DDBJ databases">
        <title>Genome Sequencing of a Marine Spirillum, Oceanospirillum multiglobuliferum ATCC 33336, from Japan.</title>
        <authorList>
            <person name="Carney J.G."/>
            <person name="Trachtenberg A.M."/>
            <person name="Rheaume B.A."/>
            <person name="Linnane J.D."/>
            <person name="Pitts N.L."/>
            <person name="Mykles D.L."/>
            <person name="Maclea K.S."/>
        </authorList>
    </citation>
    <scope>NUCLEOTIDE SEQUENCE [LARGE SCALE GENOMIC DNA]</scope>
    <source>
        <strain evidence="1 2">ATCC 33336</strain>
    </source>
</reference>
<dbReference type="Proteomes" id="UP000191418">
    <property type="component" value="Unassembled WGS sequence"/>
</dbReference>
<comment type="caution">
    <text evidence="1">The sequence shown here is derived from an EMBL/GenBank/DDBJ whole genome shotgun (WGS) entry which is preliminary data.</text>
</comment>
<keyword evidence="2" id="KW-1185">Reference proteome</keyword>
<evidence type="ECO:0000313" key="2">
    <source>
        <dbReference type="Proteomes" id="UP000191418"/>
    </source>
</evidence>